<keyword evidence="3" id="KW-1185">Reference proteome</keyword>
<reference evidence="2" key="1">
    <citation type="journal article" date="2021" name="Front. Microbiol.">
        <title>Comprehensive Comparative Genomics and Phenotyping of Methylobacterium Species.</title>
        <authorList>
            <person name="Alessa O."/>
            <person name="Ogura Y."/>
            <person name="Fujitani Y."/>
            <person name="Takami H."/>
            <person name="Hayashi T."/>
            <person name="Sahin N."/>
            <person name="Tani A."/>
        </authorList>
    </citation>
    <scope>NUCLEOTIDE SEQUENCE</scope>
    <source>
        <strain evidence="2">DSM 17168</strain>
    </source>
</reference>
<dbReference type="InterPro" id="IPR038255">
    <property type="entry name" value="PBS_linker_sf"/>
</dbReference>
<name>A0ABQ4SGB6_9HYPH</name>
<dbReference type="Pfam" id="PF13946">
    <property type="entry name" value="DUF4214"/>
    <property type="match status" value="1"/>
</dbReference>
<gene>
    <name evidence="2" type="ORF">GMJLKIPL_4221</name>
</gene>
<protein>
    <recommendedName>
        <fullName evidence="1">DUF4214 domain-containing protein</fullName>
    </recommendedName>
</protein>
<accession>A0ABQ4SGB6</accession>
<dbReference type="Proteomes" id="UP001055153">
    <property type="component" value="Unassembled WGS sequence"/>
</dbReference>
<sequence length="121" mass="13757">MDHSKAQLVAGELYGKILLRNADPDGFAYVIDRLTNGMSPLDIANEFMRSEEFADKFLLNTSPNEIARKLLIAMFGKIPSPAEIKQNSLLIVNRGVHAFVDKHMREKKLSLNDRLPDLRKY</sequence>
<dbReference type="EMBL" id="BPQQ01000051">
    <property type="protein sequence ID" value="GJE02277.1"/>
    <property type="molecule type" value="Genomic_DNA"/>
</dbReference>
<evidence type="ECO:0000313" key="3">
    <source>
        <dbReference type="Proteomes" id="UP001055153"/>
    </source>
</evidence>
<feature type="domain" description="DUF4214" evidence="1">
    <location>
        <begin position="12"/>
        <end position="57"/>
    </location>
</feature>
<dbReference type="InterPro" id="IPR025282">
    <property type="entry name" value="DUF4214"/>
</dbReference>
<reference evidence="2" key="2">
    <citation type="submission" date="2021-08" db="EMBL/GenBank/DDBJ databases">
        <authorList>
            <person name="Tani A."/>
            <person name="Ola A."/>
            <person name="Ogura Y."/>
            <person name="Katsura K."/>
            <person name="Hayashi T."/>
        </authorList>
    </citation>
    <scope>NUCLEOTIDE SEQUENCE</scope>
    <source>
        <strain evidence="2">DSM 17168</strain>
    </source>
</reference>
<proteinExistence type="predicted"/>
<comment type="caution">
    <text evidence="2">The sequence shown here is derived from an EMBL/GenBank/DDBJ whole genome shotgun (WGS) entry which is preliminary data.</text>
</comment>
<dbReference type="RefSeq" id="WP_238238062.1">
    <property type="nucleotide sequence ID" value="NZ_BPQQ01000051.1"/>
</dbReference>
<dbReference type="Gene3D" id="1.10.3130.20">
    <property type="entry name" value="Phycobilisome linker domain"/>
    <property type="match status" value="1"/>
</dbReference>
<evidence type="ECO:0000313" key="2">
    <source>
        <dbReference type="EMBL" id="GJE02277.1"/>
    </source>
</evidence>
<organism evidence="2 3">
    <name type="scientific">Methylobacterium isbiliense</name>
    <dbReference type="NCBI Taxonomy" id="315478"/>
    <lineage>
        <taxon>Bacteria</taxon>
        <taxon>Pseudomonadati</taxon>
        <taxon>Pseudomonadota</taxon>
        <taxon>Alphaproteobacteria</taxon>
        <taxon>Hyphomicrobiales</taxon>
        <taxon>Methylobacteriaceae</taxon>
        <taxon>Methylobacterium</taxon>
    </lineage>
</organism>
<evidence type="ECO:0000259" key="1">
    <source>
        <dbReference type="Pfam" id="PF13946"/>
    </source>
</evidence>